<keyword evidence="5 8" id="KW-0406">Ion transport</keyword>
<evidence type="ECO:0000313" key="13">
    <source>
        <dbReference type="Proteomes" id="UP001271007"/>
    </source>
</evidence>
<feature type="transmembrane region" description="Helical" evidence="10">
    <location>
        <begin position="196"/>
        <end position="222"/>
    </location>
</feature>
<protein>
    <recommendedName>
        <fullName evidence="11">Potassium channel domain-containing protein</fullName>
    </recommendedName>
</protein>
<keyword evidence="13" id="KW-1185">Reference proteome</keyword>
<feature type="domain" description="Potassium channel" evidence="11">
    <location>
        <begin position="398"/>
        <end position="475"/>
    </location>
</feature>
<evidence type="ECO:0000256" key="3">
    <source>
        <dbReference type="ARBA" id="ARBA00022692"/>
    </source>
</evidence>
<gene>
    <name evidence="12" type="ORF">LTR09_010992</name>
</gene>
<evidence type="ECO:0000313" key="12">
    <source>
        <dbReference type="EMBL" id="KAK3047608.1"/>
    </source>
</evidence>
<dbReference type="PANTHER" id="PTHR11003:SF301">
    <property type="entry name" value="POTASSIUM CHANNEL PROTEIN"/>
    <property type="match status" value="1"/>
</dbReference>
<accession>A0AAJ0DCR3</accession>
<dbReference type="PANTHER" id="PTHR11003">
    <property type="entry name" value="POTASSIUM CHANNEL, SUBFAMILY K"/>
    <property type="match status" value="1"/>
</dbReference>
<feature type="transmembrane region" description="Helical" evidence="10">
    <location>
        <begin position="156"/>
        <end position="176"/>
    </location>
</feature>
<feature type="transmembrane region" description="Helical" evidence="10">
    <location>
        <begin position="452"/>
        <end position="472"/>
    </location>
</feature>
<dbReference type="GO" id="GO:0030322">
    <property type="term" value="P:stabilization of membrane potential"/>
    <property type="evidence" value="ECO:0007669"/>
    <property type="project" value="TreeGrafter"/>
</dbReference>
<evidence type="ECO:0000256" key="7">
    <source>
        <dbReference type="ARBA" id="ARBA00023303"/>
    </source>
</evidence>
<evidence type="ECO:0000256" key="10">
    <source>
        <dbReference type="SAM" id="Phobius"/>
    </source>
</evidence>
<evidence type="ECO:0000256" key="6">
    <source>
        <dbReference type="ARBA" id="ARBA00023136"/>
    </source>
</evidence>
<dbReference type="Gene3D" id="1.10.287.70">
    <property type="match status" value="2"/>
</dbReference>
<dbReference type="AlphaFoldDB" id="A0AAJ0DCR3"/>
<reference evidence="12" key="1">
    <citation type="submission" date="2023-04" db="EMBL/GenBank/DDBJ databases">
        <title>Black Yeasts Isolated from many extreme environments.</title>
        <authorList>
            <person name="Coleine C."/>
            <person name="Stajich J.E."/>
            <person name="Selbmann L."/>
        </authorList>
    </citation>
    <scope>NUCLEOTIDE SEQUENCE</scope>
    <source>
        <strain evidence="12">CCFEE 5312</strain>
    </source>
</reference>
<dbReference type="InterPro" id="IPR013099">
    <property type="entry name" value="K_chnl_dom"/>
</dbReference>
<feature type="domain" description="Potassium channel" evidence="11">
    <location>
        <begin position="245"/>
        <end position="317"/>
    </location>
</feature>
<feature type="transmembrane region" description="Helical" evidence="10">
    <location>
        <begin position="80"/>
        <end position="105"/>
    </location>
</feature>
<comment type="subcellular location">
    <subcellularLocation>
        <location evidence="1">Membrane</location>
        <topology evidence="1">Multi-pass membrane protein</topology>
    </subcellularLocation>
</comment>
<feature type="transmembrane region" description="Helical" evidence="10">
    <location>
        <begin position="243"/>
        <end position="260"/>
    </location>
</feature>
<comment type="caution">
    <text evidence="12">The sequence shown here is derived from an EMBL/GenBank/DDBJ whole genome shotgun (WGS) entry which is preliminary data.</text>
</comment>
<feature type="region of interest" description="Disordered" evidence="9">
    <location>
        <begin position="615"/>
        <end position="645"/>
    </location>
</feature>
<evidence type="ECO:0000256" key="4">
    <source>
        <dbReference type="ARBA" id="ARBA00022989"/>
    </source>
</evidence>
<feature type="transmembrane region" description="Helical" evidence="10">
    <location>
        <begin position="387"/>
        <end position="409"/>
    </location>
</feature>
<dbReference type="SUPFAM" id="SSF81324">
    <property type="entry name" value="Voltage-gated potassium channels"/>
    <property type="match status" value="2"/>
</dbReference>
<dbReference type="GO" id="GO:0022841">
    <property type="term" value="F:potassium ion leak channel activity"/>
    <property type="evidence" value="ECO:0007669"/>
    <property type="project" value="TreeGrafter"/>
</dbReference>
<evidence type="ECO:0000259" key="11">
    <source>
        <dbReference type="Pfam" id="PF07885"/>
    </source>
</evidence>
<feature type="transmembrane region" description="Helical" evidence="10">
    <location>
        <begin position="125"/>
        <end position="144"/>
    </location>
</feature>
<dbReference type="GO" id="GO:0005886">
    <property type="term" value="C:plasma membrane"/>
    <property type="evidence" value="ECO:0007669"/>
    <property type="project" value="TreeGrafter"/>
</dbReference>
<comment type="similarity">
    <text evidence="8">Belongs to the two pore domain potassium channel (TC 1.A.1.8) family.</text>
</comment>
<name>A0AAJ0DCR3_9PEZI</name>
<dbReference type="Pfam" id="PF07885">
    <property type="entry name" value="Ion_trans_2"/>
    <property type="match status" value="2"/>
</dbReference>
<keyword evidence="7 8" id="KW-0407">Ion channel</keyword>
<keyword evidence="3 8" id="KW-0812">Transmembrane</keyword>
<feature type="transmembrane region" description="Helical" evidence="10">
    <location>
        <begin position="294"/>
        <end position="313"/>
    </location>
</feature>
<dbReference type="Proteomes" id="UP001271007">
    <property type="component" value="Unassembled WGS sequence"/>
</dbReference>
<evidence type="ECO:0000256" key="9">
    <source>
        <dbReference type="SAM" id="MobiDB-lite"/>
    </source>
</evidence>
<keyword evidence="2 8" id="KW-0813">Transport</keyword>
<feature type="transmembrane region" description="Helical" evidence="10">
    <location>
        <begin position="421"/>
        <end position="440"/>
    </location>
</feature>
<evidence type="ECO:0000256" key="8">
    <source>
        <dbReference type="RuleBase" id="RU003857"/>
    </source>
</evidence>
<dbReference type="InterPro" id="IPR003280">
    <property type="entry name" value="2pore_dom_K_chnl"/>
</dbReference>
<evidence type="ECO:0000256" key="1">
    <source>
        <dbReference type="ARBA" id="ARBA00004141"/>
    </source>
</evidence>
<dbReference type="PRINTS" id="PR01333">
    <property type="entry name" value="2POREKCHANEL"/>
</dbReference>
<sequence>MAKRKPWVFLPFIGGSYNNHDNHEKHVARRQIGGHSELQKDVVDPGLPSQPTAEEFKNMDEEQIVQDYNSPIHMWVVATLFPLIAGTFGPMASMFNICAIAIPWRLVVNPDSSEANGDHIPDPKWLVGVNIVSLVIAILANLSLLGQMTNRLRYNISGPITIIGFFVSGVVDIALVGAADAELALPPTPNATYSQAFYYAALSGAIYVILSAMLSVTAYGIWFGGYSTEFKLSMSQRSLMLQTILLLTYILAGGGIYSAIEGWSYLDSTYFSVVTIFTIGFGDFSPATHLGRSLFFPFAVGGILFVGVIIANIRTLVLESGSVKVSTRLVEKARYKSIAAGNPEEGIVKLRGVKKRDTNADTELERREKEFLIMREIQQQAAKSNRIFSLVFATIAFMILWFIGAVVFWQAESKSTGGEDWSYFTGLYFTFVAQLTIGYGDFGPQTNSAKPAFVFWALIALPTLTVLIGAIGDTVSDFVNWYTSWLGNHSVSIWRLFKAPFARTNKTQKVKAAAKNVVRDHDKATGLENGGGEADNGFHELAAVERQCTVPLDFNMDGLTELEAAVAEETYKPFMILKAAQHILQNLDASPPRRYSFKEWTWLLKLLGEDESDERGHRRVGQELEEGVEVGSPVGTNGTQGRTNERQVWSWLGQESPLMSLEEDSEPKWVLKRLMWALETELKSRAERHIERDIGQEYVPASSTSIKSGEKDSEEAGSKGVADDAQAQSKATDFAER</sequence>
<keyword evidence="6 10" id="KW-0472">Membrane</keyword>
<keyword evidence="4 10" id="KW-1133">Transmembrane helix</keyword>
<dbReference type="GO" id="GO:0015271">
    <property type="term" value="F:outward rectifier potassium channel activity"/>
    <property type="evidence" value="ECO:0007669"/>
    <property type="project" value="TreeGrafter"/>
</dbReference>
<organism evidence="12 13">
    <name type="scientific">Extremus antarcticus</name>
    <dbReference type="NCBI Taxonomy" id="702011"/>
    <lineage>
        <taxon>Eukaryota</taxon>
        <taxon>Fungi</taxon>
        <taxon>Dikarya</taxon>
        <taxon>Ascomycota</taxon>
        <taxon>Pezizomycotina</taxon>
        <taxon>Dothideomycetes</taxon>
        <taxon>Dothideomycetidae</taxon>
        <taxon>Mycosphaerellales</taxon>
        <taxon>Extremaceae</taxon>
        <taxon>Extremus</taxon>
    </lineage>
</organism>
<evidence type="ECO:0000256" key="5">
    <source>
        <dbReference type="ARBA" id="ARBA00023065"/>
    </source>
</evidence>
<proteinExistence type="inferred from homology"/>
<feature type="region of interest" description="Disordered" evidence="9">
    <location>
        <begin position="695"/>
        <end position="737"/>
    </location>
</feature>
<feature type="compositionally biased region" description="Basic and acidic residues" evidence="9">
    <location>
        <begin position="708"/>
        <end position="717"/>
    </location>
</feature>
<dbReference type="EMBL" id="JAWDJX010000059">
    <property type="protein sequence ID" value="KAK3047608.1"/>
    <property type="molecule type" value="Genomic_DNA"/>
</dbReference>
<evidence type="ECO:0000256" key="2">
    <source>
        <dbReference type="ARBA" id="ARBA00022448"/>
    </source>
</evidence>